<evidence type="ECO:0000256" key="1">
    <source>
        <dbReference type="SAM" id="Phobius"/>
    </source>
</evidence>
<dbReference type="GO" id="GO:0016787">
    <property type="term" value="F:hydrolase activity"/>
    <property type="evidence" value="ECO:0007669"/>
    <property type="project" value="UniProtKB-KW"/>
</dbReference>
<dbReference type="SUPFAM" id="SSF53474">
    <property type="entry name" value="alpha/beta-Hydrolases"/>
    <property type="match status" value="1"/>
</dbReference>
<name>A0A2U1TGS8_9MICO</name>
<sequence>MNRHSHAVEPVTRPRRAALKISLTIGGFIATAATASVLLVSAVARRVVTPATKRAQETVVTSLDPRAATITLVRNPDTELPGKYGLWFGPDGRYLKLGPILSQNASTITRALLNDRDELDGLPSSGPATFSGWFYSRPDELGLPWSDEIVQTEVGPAPAWLFPAEPDSDRWVIAVHGRGTTKSECLRAVPVLHESGCTALLISYRNDGDAPPSSDGLYGLGDTEWQDVEAALEFAATHGAKTVVLMGWSMGGVISLQAALRAKRADLVSGLILESAVVDWGSVLDYQADAGRIPIAVRRAAIAAISNGWGRALTGQHTAVNFPALNMVDRADELTIPMLVLHSDDDGFVPADGARRLAEKRSDLATFVPFSTARHTKLWNFDPDRWNQSIREWLAEH</sequence>
<evidence type="ECO:0000313" key="4">
    <source>
        <dbReference type="Proteomes" id="UP000244962"/>
    </source>
</evidence>
<dbReference type="Gene3D" id="3.40.50.1820">
    <property type="entry name" value="alpha/beta hydrolase"/>
    <property type="match status" value="1"/>
</dbReference>
<keyword evidence="4" id="KW-1185">Reference proteome</keyword>
<dbReference type="Proteomes" id="UP000244962">
    <property type="component" value="Unassembled WGS sequence"/>
</dbReference>
<evidence type="ECO:0000259" key="2">
    <source>
        <dbReference type="Pfam" id="PF12697"/>
    </source>
</evidence>
<dbReference type="PANTHER" id="PTHR43358:SF4">
    <property type="entry name" value="ALPHA_BETA HYDROLASE FOLD-1 DOMAIN-CONTAINING PROTEIN"/>
    <property type="match status" value="1"/>
</dbReference>
<reference evidence="4" key="1">
    <citation type="submission" date="2018-04" db="EMBL/GenBank/DDBJ databases">
        <authorList>
            <person name="Liu S."/>
            <person name="Wang Z."/>
            <person name="Li J."/>
        </authorList>
    </citation>
    <scope>NUCLEOTIDE SEQUENCE [LARGE SCALE GENOMIC DNA]</scope>
    <source>
        <strain evidence="4">622</strain>
    </source>
</reference>
<dbReference type="InterPro" id="IPR052920">
    <property type="entry name" value="DNA-binding_regulatory"/>
</dbReference>
<keyword evidence="1" id="KW-1133">Transmembrane helix</keyword>
<dbReference type="RefSeq" id="WP_108961931.1">
    <property type="nucleotide sequence ID" value="NZ_QEFB01000001.1"/>
</dbReference>
<dbReference type="EMBL" id="QEFB01000001">
    <property type="protein sequence ID" value="PWC08040.1"/>
    <property type="molecule type" value="Genomic_DNA"/>
</dbReference>
<organism evidence="3 4">
    <name type="scientific">Mycetocola zhujimingii</name>
    <dbReference type="NCBI Taxonomy" id="2079792"/>
    <lineage>
        <taxon>Bacteria</taxon>
        <taxon>Bacillati</taxon>
        <taxon>Actinomycetota</taxon>
        <taxon>Actinomycetes</taxon>
        <taxon>Micrococcales</taxon>
        <taxon>Microbacteriaceae</taxon>
        <taxon>Mycetocola</taxon>
    </lineage>
</organism>
<keyword evidence="3" id="KW-0378">Hydrolase</keyword>
<proteinExistence type="predicted"/>
<dbReference type="InterPro" id="IPR000073">
    <property type="entry name" value="AB_hydrolase_1"/>
</dbReference>
<dbReference type="InterPro" id="IPR029058">
    <property type="entry name" value="AB_hydrolase_fold"/>
</dbReference>
<keyword evidence="1" id="KW-0812">Transmembrane</keyword>
<evidence type="ECO:0000313" key="3">
    <source>
        <dbReference type="EMBL" id="PWC08040.1"/>
    </source>
</evidence>
<dbReference type="PANTHER" id="PTHR43358">
    <property type="entry name" value="ALPHA/BETA-HYDROLASE"/>
    <property type="match status" value="1"/>
</dbReference>
<keyword evidence="1" id="KW-0472">Membrane</keyword>
<gene>
    <name evidence="3" type="ORF">DF223_01400</name>
</gene>
<dbReference type="Pfam" id="PF12697">
    <property type="entry name" value="Abhydrolase_6"/>
    <property type="match status" value="1"/>
</dbReference>
<comment type="caution">
    <text evidence="3">The sequence shown here is derived from an EMBL/GenBank/DDBJ whole genome shotgun (WGS) entry which is preliminary data.</text>
</comment>
<feature type="transmembrane region" description="Helical" evidence="1">
    <location>
        <begin position="21"/>
        <end position="44"/>
    </location>
</feature>
<protein>
    <submittedName>
        <fullName evidence="3">Alpha/beta hydrolase</fullName>
    </submittedName>
</protein>
<accession>A0A2U1TGS8</accession>
<dbReference type="AlphaFoldDB" id="A0A2U1TGS8"/>
<feature type="domain" description="AB hydrolase-1" evidence="2">
    <location>
        <begin position="172"/>
        <end position="385"/>
    </location>
</feature>